<accession>A0ABR2PWH9</accession>
<sequence length="103" mass="11196">MHTHAMAAWESGCMQMQAMQDTFYWKWMHANAMAAWESGCNANSRGIQAAAWQEKVKSDSAEGCVNASPTATNYDIGSPTWGDLRVAPLPSAMKVTTLGHESS</sequence>
<dbReference type="Proteomes" id="UP001396334">
    <property type="component" value="Unassembled WGS sequence"/>
</dbReference>
<evidence type="ECO:0000313" key="2">
    <source>
        <dbReference type="Proteomes" id="UP001396334"/>
    </source>
</evidence>
<comment type="caution">
    <text evidence="1">The sequence shown here is derived from an EMBL/GenBank/DDBJ whole genome shotgun (WGS) entry which is preliminary data.</text>
</comment>
<dbReference type="EMBL" id="JBBPBN010000050">
    <property type="protein sequence ID" value="KAK8992785.1"/>
    <property type="molecule type" value="Genomic_DNA"/>
</dbReference>
<proteinExistence type="predicted"/>
<keyword evidence="2" id="KW-1185">Reference proteome</keyword>
<name>A0ABR2PWH9_9ROSI</name>
<gene>
    <name evidence="1" type="ORF">V6N11_048855</name>
</gene>
<evidence type="ECO:0000313" key="1">
    <source>
        <dbReference type="EMBL" id="KAK8992785.1"/>
    </source>
</evidence>
<organism evidence="1 2">
    <name type="scientific">Hibiscus sabdariffa</name>
    <name type="common">roselle</name>
    <dbReference type="NCBI Taxonomy" id="183260"/>
    <lineage>
        <taxon>Eukaryota</taxon>
        <taxon>Viridiplantae</taxon>
        <taxon>Streptophyta</taxon>
        <taxon>Embryophyta</taxon>
        <taxon>Tracheophyta</taxon>
        <taxon>Spermatophyta</taxon>
        <taxon>Magnoliopsida</taxon>
        <taxon>eudicotyledons</taxon>
        <taxon>Gunneridae</taxon>
        <taxon>Pentapetalae</taxon>
        <taxon>rosids</taxon>
        <taxon>malvids</taxon>
        <taxon>Malvales</taxon>
        <taxon>Malvaceae</taxon>
        <taxon>Malvoideae</taxon>
        <taxon>Hibiscus</taxon>
    </lineage>
</organism>
<protein>
    <submittedName>
        <fullName evidence="1">Uncharacterized protein</fullName>
    </submittedName>
</protein>
<reference evidence="1 2" key="1">
    <citation type="journal article" date="2024" name="G3 (Bethesda)">
        <title>Genome assembly of Hibiscus sabdariffa L. provides insights into metabolisms of medicinal natural products.</title>
        <authorList>
            <person name="Kim T."/>
        </authorList>
    </citation>
    <scope>NUCLEOTIDE SEQUENCE [LARGE SCALE GENOMIC DNA]</scope>
    <source>
        <strain evidence="1">TK-2024</strain>
        <tissue evidence="1">Old leaves</tissue>
    </source>
</reference>